<protein>
    <submittedName>
        <fullName evidence="2">Uncharacterized protein</fullName>
    </submittedName>
</protein>
<feature type="non-terminal residue" evidence="2">
    <location>
        <position position="127"/>
    </location>
</feature>
<dbReference type="Proteomes" id="UP000811619">
    <property type="component" value="Unassembled WGS sequence"/>
</dbReference>
<accession>A0A8K0NEP2</accession>
<dbReference type="OrthoDB" id="3700495at2759"/>
<organism evidence="2 3">
    <name type="scientific">Claviceps africana</name>
    <dbReference type="NCBI Taxonomy" id="83212"/>
    <lineage>
        <taxon>Eukaryota</taxon>
        <taxon>Fungi</taxon>
        <taxon>Dikarya</taxon>
        <taxon>Ascomycota</taxon>
        <taxon>Pezizomycotina</taxon>
        <taxon>Sordariomycetes</taxon>
        <taxon>Hypocreomycetidae</taxon>
        <taxon>Hypocreales</taxon>
        <taxon>Clavicipitaceae</taxon>
        <taxon>Claviceps</taxon>
    </lineage>
</organism>
<proteinExistence type="predicted"/>
<name>A0A8K0NEP2_9HYPO</name>
<evidence type="ECO:0000256" key="1">
    <source>
        <dbReference type="SAM" id="MobiDB-lite"/>
    </source>
</evidence>
<keyword evidence="3" id="KW-1185">Reference proteome</keyword>
<dbReference type="EMBL" id="SRPY01000805">
    <property type="protein sequence ID" value="KAG5917531.1"/>
    <property type="molecule type" value="Genomic_DNA"/>
</dbReference>
<comment type="caution">
    <text evidence="2">The sequence shown here is derived from an EMBL/GenBank/DDBJ whole genome shotgun (WGS) entry which is preliminary data.</text>
</comment>
<feature type="region of interest" description="Disordered" evidence="1">
    <location>
        <begin position="105"/>
        <end position="127"/>
    </location>
</feature>
<evidence type="ECO:0000313" key="3">
    <source>
        <dbReference type="Proteomes" id="UP000811619"/>
    </source>
</evidence>
<evidence type="ECO:0000313" key="2">
    <source>
        <dbReference type="EMBL" id="KAG5917531.1"/>
    </source>
</evidence>
<sequence length="127" mass="14611">ALGHSPDLDDTPLGTILHAEQPVSPGVLSAAVVNVRLCTVSYGKELSCQHHYHLVESWCSKYIETARRCPPTIVSRQYWGNEICSACRERQQPSHYPWIQMMQRRAPKTDSYHQDQEQHQEQRISAR</sequence>
<reference evidence="2" key="1">
    <citation type="journal article" date="2020" name="bioRxiv">
        <title>Whole genome comparisons of ergot fungi reveals the divergence and evolution of species within the genus Claviceps are the result of varying mechanisms driving genome evolution and host range expansion.</title>
        <authorList>
            <person name="Wyka S.A."/>
            <person name="Mondo S.J."/>
            <person name="Liu M."/>
            <person name="Dettman J."/>
            <person name="Nalam V."/>
            <person name="Broders K.D."/>
        </authorList>
    </citation>
    <scope>NUCLEOTIDE SEQUENCE</scope>
    <source>
        <strain evidence="2">CCC 489</strain>
    </source>
</reference>
<dbReference type="AlphaFoldDB" id="A0A8K0NEP2"/>
<feature type="compositionally biased region" description="Basic and acidic residues" evidence="1">
    <location>
        <begin position="107"/>
        <end position="127"/>
    </location>
</feature>
<gene>
    <name evidence="2" type="ORF">E4U42_007207</name>
</gene>